<feature type="domain" description="Tyr recombinase" evidence="2">
    <location>
        <begin position="1"/>
        <end position="65"/>
    </location>
</feature>
<evidence type="ECO:0000313" key="4">
    <source>
        <dbReference type="Proteomes" id="UP001316087"/>
    </source>
</evidence>
<evidence type="ECO:0000313" key="3">
    <source>
        <dbReference type="EMBL" id="MCH7324009.1"/>
    </source>
</evidence>
<dbReference type="InterPro" id="IPR011010">
    <property type="entry name" value="DNA_brk_join_enz"/>
</dbReference>
<dbReference type="InterPro" id="IPR002104">
    <property type="entry name" value="Integrase_catalytic"/>
</dbReference>
<keyword evidence="4" id="KW-1185">Reference proteome</keyword>
<keyword evidence="1" id="KW-0233">DNA recombination</keyword>
<evidence type="ECO:0000256" key="1">
    <source>
        <dbReference type="ARBA" id="ARBA00023172"/>
    </source>
</evidence>
<proteinExistence type="predicted"/>
<accession>A0ABS9UIR5</accession>
<organism evidence="3 4">
    <name type="scientific">Solibacillus palustris</name>
    <dbReference type="NCBI Taxonomy" id="2908203"/>
    <lineage>
        <taxon>Bacteria</taxon>
        <taxon>Bacillati</taxon>
        <taxon>Bacillota</taxon>
        <taxon>Bacilli</taxon>
        <taxon>Bacillales</taxon>
        <taxon>Caryophanaceae</taxon>
        <taxon>Solibacillus</taxon>
    </lineage>
</organism>
<dbReference type="EMBL" id="JAKZFC010000015">
    <property type="protein sequence ID" value="MCH7324009.1"/>
    <property type="molecule type" value="Genomic_DNA"/>
</dbReference>
<dbReference type="InterPro" id="IPR013762">
    <property type="entry name" value="Integrase-like_cat_sf"/>
</dbReference>
<dbReference type="Pfam" id="PF00589">
    <property type="entry name" value="Phage_integrase"/>
    <property type="match status" value="1"/>
</dbReference>
<comment type="caution">
    <text evidence="3">The sequence shown here is derived from an EMBL/GenBank/DDBJ whole genome shotgun (WGS) entry which is preliminary data.</text>
</comment>
<protein>
    <submittedName>
        <fullName evidence="3">Tyrosine-type recombinase/integrase</fullName>
    </submittedName>
</protein>
<name>A0ABS9UIR5_9BACL</name>
<dbReference type="Proteomes" id="UP001316087">
    <property type="component" value="Unassembled WGS sequence"/>
</dbReference>
<reference evidence="3 4" key="1">
    <citation type="submission" date="2022-03" db="EMBL/GenBank/DDBJ databases">
        <authorList>
            <person name="Jo J.-H."/>
            <person name="Im W.-T."/>
        </authorList>
    </citation>
    <scope>NUCLEOTIDE SEQUENCE [LARGE SCALE GENOMIC DNA]</scope>
    <source>
        <strain evidence="3 4">MA9</strain>
    </source>
</reference>
<dbReference type="Gene3D" id="1.10.443.10">
    <property type="entry name" value="Intergrase catalytic core"/>
    <property type="match status" value="1"/>
</dbReference>
<evidence type="ECO:0000259" key="2">
    <source>
        <dbReference type="PROSITE" id="PS51898"/>
    </source>
</evidence>
<gene>
    <name evidence="3" type="ORF">LZ480_19285</name>
</gene>
<dbReference type="PROSITE" id="PS51898">
    <property type="entry name" value="TYR_RECOMBINASE"/>
    <property type="match status" value="1"/>
</dbReference>
<dbReference type="SUPFAM" id="SSF56349">
    <property type="entry name" value="DNA breaking-rejoining enzymes"/>
    <property type="match status" value="1"/>
</dbReference>
<sequence length="76" mass="8610">MKRLVKSTNVPNIRFHDIRHTHASILISEGVDIVKISKRLGHANPKITLEFYAHLLPNADNDIADIFHNAIQSNTK</sequence>